<proteinExistence type="predicted"/>
<evidence type="ECO:0000313" key="2">
    <source>
        <dbReference type="EMBL" id="TYP96950.1"/>
    </source>
</evidence>
<dbReference type="InterPro" id="IPR014710">
    <property type="entry name" value="RmlC-like_jellyroll"/>
</dbReference>
<feature type="domain" description="Cyclic nucleotide-binding" evidence="1">
    <location>
        <begin position="10"/>
        <end position="131"/>
    </location>
</feature>
<dbReference type="InterPro" id="IPR000595">
    <property type="entry name" value="cNMP-bd_dom"/>
</dbReference>
<dbReference type="Gene3D" id="2.60.120.10">
    <property type="entry name" value="Jelly Rolls"/>
    <property type="match status" value="1"/>
</dbReference>
<dbReference type="InterPro" id="IPR018490">
    <property type="entry name" value="cNMP-bd_dom_sf"/>
</dbReference>
<dbReference type="RefSeq" id="WP_148907867.1">
    <property type="nucleotide sequence ID" value="NZ_VNHX01000004.1"/>
</dbReference>
<protein>
    <submittedName>
        <fullName evidence="2">CRP-like cAMP-binding protein</fullName>
    </submittedName>
</protein>
<accession>A0A5S5DLY8</accession>
<evidence type="ECO:0000313" key="3">
    <source>
        <dbReference type="Proteomes" id="UP000325105"/>
    </source>
</evidence>
<dbReference type="Proteomes" id="UP000325105">
    <property type="component" value="Unassembled WGS sequence"/>
</dbReference>
<dbReference type="SUPFAM" id="SSF51206">
    <property type="entry name" value="cAMP-binding domain-like"/>
    <property type="match status" value="1"/>
</dbReference>
<evidence type="ECO:0000259" key="1">
    <source>
        <dbReference type="PROSITE" id="PS50042"/>
    </source>
</evidence>
<reference evidence="2 3" key="1">
    <citation type="submission" date="2019-07" db="EMBL/GenBank/DDBJ databases">
        <title>Genomic Encyclopedia of Archaeal and Bacterial Type Strains, Phase II (KMG-II): from individual species to whole genera.</title>
        <authorList>
            <person name="Goeker M."/>
        </authorList>
    </citation>
    <scope>NUCLEOTIDE SEQUENCE [LARGE SCALE GENOMIC DNA]</scope>
    <source>
        <strain evidence="2 3">DSM 18850</strain>
    </source>
</reference>
<dbReference type="Pfam" id="PF00027">
    <property type="entry name" value="cNMP_binding"/>
    <property type="match status" value="1"/>
</dbReference>
<organism evidence="2 3">
    <name type="scientific">Sphingobacterium allocomposti</name>
    <dbReference type="NCBI Taxonomy" id="415956"/>
    <lineage>
        <taxon>Bacteria</taxon>
        <taxon>Pseudomonadati</taxon>
        <taxon>Bacteroidota</taxon>
        <taxon>Sphingobacteriia</taxon>
        <taxon>Sphingobacteriales</taxon>
        <taxon>Sphingobacteriaceae</taxon>
        <taxon>Sphingobacterium</taxon>
    </lineage>
</organism>
<dbReference type="AlphaFoldDB" id="A0A5S5DLY8"/>
<dbReference type="EMBL" id="VNHX01000004">
    <property type="protein sequence ID" value="TYP96950.1"/>
    <property type="molecule type" value="Genomic_DNA"/>
</dbReference>
<comment type="caution">
    <text evidence="2">The sequence shown here is derived from an EMBL/GenBank/DDBJ whole genome shotgun (WGS) entry which is preliminary data.</text>
</comment>
<name>A0A5S5DLY8_9SPHI</name>
<dbReference type="OrthoDB" id="1092431at2"/>
<keyword evidence="3" id="KW-1185">Reference proteome</keyword>
<sequence>MEDLIQHIHKFIVLRPEEARKLAPFFNVQHVKKKQILLGEGERCRYNFFVKKGCLRMFFITEKGVEQTVQFAIEGWWLSDYLAFEKREASAFTIQAVEPAEVFAIDYTSQEALLKEVPSMERYFRLLYQRAYAASQNRIKYLTDYSKEEAYVKFHNSFPEFTRRIPQQMLASYLQMTPEYLSEIKRKLNQATSQA</sequence>
<gene>
    <name evidence="2" type="ORF">BC792_104180</name>
</gene>
<dbReference type="PROSITE" id="PS50042">
    <property type="entry name" value="CNMP_BINDING_3"/>
    <property type="match status" value="1"/>
</dbReference>
<dbReference type="CDD" id="cd00038">
    <property type="entry name" value="CAP_ED"/>
    <property type="match status" value="1"/>
</dbReference>